<name>A0AAD9GZ57_9STRA</name>
<protein>
    <submittedName>
        <fullName evidence="1">Uncharacterized protein</fullName>
    </submittedName>
</protein>
<dbReference type="EMBL" id="JASMQC010000002">
    <property type="protein sequence ID" value="KAK1946933.1"/>
    <property type="molecule type" value="Genomic_DNA"/>
</dbReference>
<keyword evidence="2" id="KW-1185">Reference proteome</keyword>
<evidence type="ECO:0000313" key="2">
    <source>
        <dbReference type="Proteomes" id="UP001259832"/>
    </source>
</evidence>
<comment type="caution">
    <text evidence="1">The sequence shown here is derived from an EMBL/GenBank/DDBJ whole genome shotgun (WGS) entry which is preliminary data.</text>
</comment>
<sequence>MNLAAILNDVDGNTSAAMQASNPVFVTIDPPPEATYDSEDLAIAAIHCWTKDHDFNMLKRRVLYTGTHPRTVWKRGFDRDHAGKP</sequence>
<evidence type="ECO:0000313" key="1">
    <source>
        <dbReference type="EMBL" id="KAK1946933.1"/>
    </source>
</evidence>
<accession>A0AAD9GZ57</accession>
<proteinExistence type="predicted"/>
<organism evidence="1 2">
    <name type="scientific">Phytophthora citrophthora</name>
    <dbReference type="NCBI Taxonomy" id="4793"/>
    <lineage>
        <taxon>Eukaryota</taxon>
        <taxon>Sar</taxon>
        <taxon>Stramenopiles</taxon>
        <taxon>Oomycota</taxon>
        <taxon>Peronosporomycetes</taxon>
        <taxon>Peronosporales</taxon>
        <taxon>Peronosporaceae</taxon>
        <taxon>Phytophthora</taxon>
    </lineage>
</organism>
<dbReference type="Proteomes" id="UP001259832">
    <property type="component" value="Unassembled WGS sequence"/>
</dbReference>
<reference evidence="1" key="1">
    <citation type="submission" date="2023-08" db="EMBL/GenBank/DDBJ databases">
        <title>Reference Genome Resource for the Citrus Pathogen Phytophthora citrophthora.</title>
        <authorList>
            <person name="Moller H."/>
            <person name="Coetzee B."/>
            <person name="Rose L.J."/>
            <person name="Van Niekerk J.M."/>
        </authorList>
    </citation>
    <scope>NUCLEOTIDE SEQUENCE</scope>
    <source>
        <strain evidence="1">STE-U-9442</strain>
    </source>
</reference>
<gene>
    <name evidence="1" type="ORF">P3T76_000943</name>
</gene>
<dbReference type="AlphaFoldDB" id="A0AAD9GZ57"/>